<evidence type="ECO:0000313" key="1">
    <source>
        <dbReference type="EMBL" id="KAF7781123.1"/>
    </source>
</evidence>
<name>A0A8T0BYI8_9GAMM</name>
<dbReference type="Proteomes" id="UP000016480">
    <property type="component" value="Unassembled WGS sequence"/>
</dbReference>
<proteinExistence type="predicted"/>
<accession>A0A8T0BYI8</accession>
<reference evidence="1 2" key="1">
    <citation type="journal article" date="2012" name="J. Bacteriol.">
        <title>Genome sequence of the cycloprodigiosin-producing bacterial strain Pseudoalteromonas rubra ATCC 29570(T).</title>
        <authorList>
            <person name="Xie B.B."/>
            <person name="Shu Y.L."/>
            <person name="Qin Q.L."/>
            <person name="Rong J.C."/>
            <person name="Zhang X.Y."/>
            <person name="Chen X.L."/>
            <person name="Zhou B.C."/>
            <person name="Zhang Y.Z."/>
        </authorList>
    </citation>
    <scope>NUCLEOTIDE SEQUENCE [LARGE SCALE GENOMIC DNA]</scope>
    <source>
        <strain evidence="1 2">DSM 6842</strain>
    </source>
</reference>
<dbReference type="EMBL" id="AHCD03000044">
    <property type="protein sequence ID" value="KAF7781123.1"/>
    <property type="molecule type" value="Genomic_DNA"/>
</dbReference>
<dbReference type="AlphaFoldDB" id="A0A8T0BYI8"/>
<protein>
    <submittedName>
        <fullName evidence="1">Uncharacterized protein</fullName>
    </submittedName>
</protein>
<sequence length="45" mass="5014">MFAAAILRKAEVIKSAEVQFGKRLNGKKQPKYAGFLWQICAPSCD</sequence>
<comment type="caution">
    <text evidence="1">The sequence shown here is derived from an EMBL/GenBank/DDBJ whole genome shotgun (WGS) entry which is preliminary data.</text>
</comment>
<evidence type="ECO:0000313" key="2">
    <source>
        <dbReference type="Proteomes" id="UP000016480"/>
    </source>
</evidence>
<gene>
    <name evidence="1" type="ORF">PRUB_b0244</name>
</gene>
<organism evidence="1 2">
    <name type="scientific">Pseudoalteromonas rubra</name>
    <dbReference type="NCBI Taxonomy" id="43658"/>
    <lineage>
        <taxon>Bacteria</taxon>
        <taxon>Pseudomonadati</taxon>
        <taxon>Pseudomonadota</taxon>
        <taxon>Gammaproteobacteria</taxon>
        <taxon>Alteromonadales</taxon>
        <taxon>Pseudoalteromonadaceae</taxon>
        <taxon>Pseudoalteromonas</taxon>
    </lineage>
</organism>